<protein>
    <submittedName>
        <fullName evidence="5">Ankyrin repeat domain-containing protein</fullName>
    </submittedName>
</protein>
<feature type="repeat" description="ANK" evidence="3">
    <location>
        <begin position="59"/>
        <end position="91"/>
    </location>
</feature>
<dbReference type="PANTHER" id="PTHR24171">
    <property type="entry name" value="ANKYRIN REPEAT DOMAIN-CONTAINING PROTEIN 39-RELATED"/>
    <property type="match status" value="1"/>
</dbReference>
<dbReference type="Proteomes" id="UP001364764">
    <property type="component" value="Plasmid pY5S7-1"/>
</dbReference>
<feature type="repeat" description="ANK" evidence="3">
    <location>
        <begin position="92"/>
        <end position="124"/>
    </location>
</feature>
<dbReference type="SUPFAM" id="SSF48403">
    <property type="entry name" value="Ankyrin repeat"/>
    <property type="match status" value="1"/>
</dbReference>
<dbReference type="PROSITE" id="PS50088">
    <property type="entry name" value="ANK_REPEAT"/>
    <property type="match status" value="3"/>
</dbReference>
<accession>A0ABD8B249</accession>
<dbReference type="RefSeq" id="WP_338709075.1">
    <property type="nucleotide sequence ID" value="NZ_CP145893.1"/>
</dbReference>
<evidence type="ECO:0000313" key="6">
    <source>
        <dbReference type="Proteomes" id="UP001364764"/>
    </source>
</evidence>
<feature type="repeat" description="ANK" evidence="3">
    <location>
        <begin position="125"/>
        <end position="163"/>
    </location>
</feature>
<evidence type="ECO:0000256" key="1">
    <source>
        <dbReference type="ARBA" id="ARBA00022737"/>
    </source>
</evidence>
<dbReference type="InterPro" id="IPR002110">
    <property type="entry name" value="Ankyrin_rpt"/>
</dbReference>
<keyword evidence="1" id="KW-0677">Repeat</keyword>
<keyword evidence="5" id="KW-0614">Plasmid</keyword>
<feature type="signal peptide" evidence="4">
    <location>
        <begin position="1"/>
        <end position="22"/>
    </location>
</feature>
<dbReference type="PROSITE" id="PS51257">
    <property type="entry name" value="PROKAR_LIPOPROTEIN"/>
    <property type="match status" value="1"/>
</dbReference>
<dbReference type="InterPro" id="IPR036770">
    <property type="entry name" value="Ankyrin_rpt-contain_sf"/>
</dbReference>
<evidence type="ECO:0000313" key="5">
    <source>
        <dbReference type="EMBL" id="WWP23896.1"/>
    </source>
</evidence>
<dbReference type="EMBL" id="CP145893">
    <property type="protein sequence ID" value="WWP23896.1"/>
    <property type="molecule type" value="Genomic_DNA"/>
</dbReference>
<evidence type="ECO:0000256" key="3">
    <source>
        <dbReference type="PROSITE-ProRule" id="PRU00023"/>
    </source>
</evidence>
<name>A0ABD8B249_PAEAM</name>
<dbReference type="AlphaFoldDB" id="A0ABD8B249"/>
<keyword evidence="4" id="KW-0732">Signal</keyword>
<dbReference type="Pfam" id="PF12796">
    <property type="entry name" value="Ank_2"/>
    <property type="match status" value="1"/>
</dbReference>
<dbReference type="Pfam" id="PF00023">
    <property type="entry name" value="Ank"/>
    <property type="match status" value="1"/>
</dbReference>
<evidence type="ECO:0000256" key="2">
    <source>
        <dbReference type="ARBA" id="ARBA00023043"/>
    </source>
</evidence>
<sequence>MYKKLGCFIFLLLLLVGCSNDTGDTDKVPALFQAVYDNDLAKVRELTKSNDGSINNLYKGSTVLHAAIYNLDIEMIEFLVEAGADFTLKDKYGETPFFLASDLANIKAIKYFLGKGADPNERNQEGDTPLMKFAVRGNIPIDVFLDTMDIMVESGADLTIKNNQGETLLSKIESMVDSKEILHQIEDHMASY</sequence>
<keyword evidence="2 3" id="KW-0040">ANK repeat</keyword>
<gene>
    <name evidence="5" type="ORF">V6668_31385</name>
</gene>
<organism evidence="5 6">
    <name type="scientific">Paenibacillus amylolyticus</name>
    <dbReference type="NCBI Taxonomy" id="1451"/>
    <lineage>
        <taxon>Bacteria</taxon>
        <taxon>Bacillati</taxon>
        <taxon>Bacillota</taxon>
        <taxon>Bacilli</taxon>
        <taxon>Bacillales</taxon>
        <taxon>Paenibacillaceae</taxon>
        <taxon>Paenibacillus</taxon>
    </lineage>
</organism>
<evidence type="ECO:0000256" key="4">
    <source>
        <dbReference type="SAM" id="SignalP"/>
    </source>
</evidence>
<dbReference type="SMART" id="SM00248">
    <property type="entry name" value="ANK"/>
    <property type="match status" value="4"/>
</dbReference>
<dbReference type="Gene3D" id="1.25.40.20">
    <property type="entry name" value="Ankyrin repeat-containing domain"/>
    <property type="match status" value="1"/>
</dbReference>
<proteinExistence type="predicted"/>
<geneLocation type="plasmid" evidence="5 6">
    <name>pY5S7-1</name>
</geneLocation>
<feature type="chain" id="PRO_5044758595" evidence="4">
    <location>
        <begin position="23"/>
        <end position="192"/>
    </location>
</feature>
<dbReference type="PROSITE" id="PS50297">
    <property type="entry name" value="ANK_REP_REGION"/>
    <property type="match status" value="2"/>
</dbReference>
<dbReference type="GeneID" id="93480076"/>
<reference evidence="5 6" key="1">
    <citation type="submission" date="2024-02" db="EMBL/GenBank/DDBJ databases">
        <title>Complete sequences of two Paenibacillus sp. strains and one Lysinibacillus strain isolated from the environment on STAA medium highlight biotechnological potential.</title>
        <authorList>
            <person name="Attere S.A."/>
            <person name="Piche L.C."/>
            <person name="Intertaglia L."/>
            <person name="Lami R."/>
            <person name="Charette S.J."/>
            <person name="Vincent A.T."/>
        </authorList>
    </citation>
    <scope>NUCLEOTIDE SEQUENCE [LARGE SCALE GENOMIC DNA]</scope>
    <source>
        <strain evidence="5 6">Y5S-7</strain>
        <plasmid evidence="5 6">pY5S7-1</plasmid>
    </source>
</reference>